<sequence length="233" mass="23900">MNAPIVQASRNEFFQCDWTAIQGTPPPSRLSPSPTPSPPPSPPPPNPAPPPLPPPIAPPPPPAPVGLLAPASAPPPPEAPPPAPNTAPAPPPTGDKGSSPAAAPTRSHHPKTTALDRSVSAYKTTEPSPTPSATPSVFPPSGRYPITLSNTVTSPSTIRSVDLGPSALGASARLSQVGSLESAESGREIYSVYDPRSPGEEYESDEHCGQGNSSDEELLLLPGWAEAEDPESL</sequence>
<dbReference type="Proteomes" id="UP000070544">
    <property type="component" value="Unassembled WGS sequence"/>
</dbReference>
<accession>A0A139A9B8</accession>
<name>A0A139A9B8_GONPJ</name>
<feature type="compositionally biased region" description="Pro residues" evidence="1">
    <location>
        <begin position="72"/>
        <end position="93"/>
    </location>
</feature>
<feature type="region of interest" description="Disordered" evidence="1">
    <location>
        <begin position="1"/>
        <end position="159"/>
    </location>
</feature>
<evidence type="ECO:0000313" key="3">
    <source>
        <dbReference type="Proteomes" id="UP000070544"/>
    </source>
</evidence>
<reference evidence="2 3" key="1">
    <citation type="journal article" date="2015" name="Genome Biol. Evol.">
        <title>Phylogenomic analyses indicate that early fungi evolved digesting cell walls of algal ancestors of land plants.</title>
        <authorList>
            <person name="Chang Y."/>
            <person name="Wang S."/>
            <person name="Sekimoto S."/>
            <person name="Aerts A.L."/>
            <person name="Choi C."/>
            <person name="Clum A."/>
            <person name="LaButti K.M."/>
            <person name="Lindquist E.A."/>
            <person name="Yee Ngan C."/>
            <person name="Ohm R.A."/>
            <person name="Salamov A.A."/>
            <person name="Grigoriev I.V."/>
            <person name="Spatafora J.W."/>
            <person name="Berbee M.L."/>
        </authorList>
    </citation>
    <scope>NUCLEOTIDE SEQUENCE [LARGE SCALE GENOMIC DNA]</scope>
    <source>
        <strain evidence="2 3">JEL478</strain>
    </source>
</reference>
<protein>
    <submittedName>
        <fullName evidence="2">Uncharacterized protein</fullName>
    </submittedName>
</protein>
<dbReference type="PRINTS" id="PR01217">
    <property type="entry name" value="PRICHEXTENSN"/>
</dbReference>
<feature type="compositionally biased region" description="Pro residues" evidence="1">
    <location>
        <begin position="24"/>
        <end position="64"/>
    </location>
</feature>
<dbReference type="AlphaFoldDB" id="A0A139A9B8"/>
<evidence type="ECO:0000313" key="2">
    <source>
        <dbReference type="EMBL" id="KXS13421.1"/>
    </source>
</evidence>
<evidence type="ECO:0000256" key="1">
    <source>
        <dbReference type="SAM" id="MobiDB-lite"/>
    </source>
</evidence>
<gene>
    <name evidence="2" type="ORF">M427DRAFT_34002</name>
</gene>
<feature type="region of interest" description="Disordered" evidence="1">
    <location>
        <begin position="176"/>
        <end position="233"/>
    </location>
</feature>
<dbReference type="EMBL" id="KQ965778">
    <property type="protein sequence ID" value="KXS13421.1"/>
    <property type="molecule type" value="Genomic_DNA"/>
</dbReference>
<keyword evidence="3" id="KW-1185">Reference proteome</keyword>
<proteinExistence type="predicted"/>
<organism evidence="2 3">
    <name type="scientific">Gonapodya prolifera (strain JEL478)</name>
    <name type="common">Monoblepharis prolifera</name>
    <dbReference type="NCBI Taxonomy" id="1344416"/>
    <lineage>
        <taxon>Eukaryota</taxon>
        <taxon>Fungi</taxon>
        <taxon>Fungi incertae sedis</taxon>
        <taxon>Chytridiomycota</taxon>
        <taxon>Chytridiomycota incertae sedis</taxon>
        <taxon>Monoblepharidomycetes</taxon>
        <taxon>Monoblepharidales</taxon>
        <taxon>Gonapodyaceae</taxon>
        <taxon>Gonapodya</taxon>
    </lineage>
</organism>
<feature type="compositionally biased region" description="Polar residues" evidence="1">
    <location>
        <begin position="147"/>
        <end position="159"/>
    </location>
</feature>
<feature type="compositionally biased region" description="Low complexity" evidence="1">
    <location>
        <begin position="124"/>
        <end position="141"/>
    </location>
</feature>